<name>A0ABT1DWV5_9ACTN</name>
<dbReference type="EMBL" id="JAMYJR010000033">
    <property type="protein sequence ID" value="MCO8275038.1"/>
    <property type="molecule type" value="Genomic_DNA"/>
</dbReference>
<accession>A0ABT1DWV5</accession>
<dbReference type="PANTHER" id="PTHR47534">
    <property type="entry name" value="YALI0E05731P"/>
    <property type="match status" value="1"/>
</dbReference>
<dbReference type="InterPro" id="IPR052228">
    <property type="entry name" value="Sec_Metab_Biosynth_Oxidored"/>
</dbReference>
<evidence type="ECO:0000313" key="2">
    <source>
        <dbReference type="EMBL" id="MCO8275038.1"/>
    </source>
</evidence>
<dbReference type="InterPro" id="IPR036291">
    <property type="entry name" value="NAD(P)-bd_dom_sf"/>
</dbReference>
<keyword evidence="1" id="KW-0560">Oxidoreductase</keyword>
<evidence type="ECO:0000256" key="1">
    <source>
        <dbReference type="ARBA" id="ARBA00023002"/>
    </source>
</evidence>
<dbReference type="SUPFAM" id="SSF51735">
    <property type="entry name" value="NAD(P)-binding Rossmann-fold domains"/>
    <property type="match status" value="1"/>
</dbReference>
<dbReference type="PANTHER" id="PTHR47534:SF3">
    <property type="entry name" value="ALCOHOL DEHYDROGENASE-LIKE C-TERMINAL DOMAIN-CONTAINING PROTEIN"/>
    <property type="match status" value="1"/>
</dbReference>
<dbReference type="RefSeq" id="WP_253241099.1">
    <property type="nucleotide sequence ID" value="NZ_JAMYJR010000033.1"/>
</dbReference>
<organism evidence="2 3">
    <name type="scientific">Paractinoplanes aksuensis</name>
    <dbReference type="NCBI Taxonomy" id="2939490"/>
    <lineage>
        <taxon>Bacteria</taxon>
        <taxon>Bacillati</taxon>
        <taxon>Actinomycetota</taxon>
        <taxon>Actinomycetes</taxon>
        <taxon>Micromonosporales</taxon>
        <taxon>Micromonosporaceae</taxon>
        <taxon>Paractinoplanes</taxon>
    </lineage>
</organism>
<sequence>MRDVLVTGSTGIGGAVAAALGERALTVGRHGMIRADLSLLSETAWVADQVSGRPAAIVCCAGVFTLRAEHTSEGLERAFVLNYLSRYLLIRKLLPRRVVLVANAGRYGDTLGPMDDLNLRRGGRGLRIAGRTQFACDAFAVELAERQPEIAVSCVFPGLVKTRVFRDAPGVPAPLRFVLNAVQQRVGTDPVRAAQTPVALAVNGREPGFYGPDGVRLPGPDVQRRRELWKASEELVGDWLP</sequence>
<evidence type="ECO:0000313" key="3">
    <source>
        <dbReference type="Proteomes" id="UP001523369"/>
    </source>
</evidence>
<reference evidence="2 3" key="1">
    <citation type="submission" date="2022-06" db="EMBL/GenBank/DDBJ databases">
        <title>New Species of the Genus Actinoplanes, ActinopZanes ferrugineus.</title>
        <authorList>
            <person name="Ding P."/>
        </authorList>
    </citation>
    <scope>NUCLEOTIDE SEQUENCE [LARGE SCALE GENOMIC DNA]</scope>
    <source>
        <strain evidence="2 3">TRM88003</strain>
    </source>
</reference>
<dbReference type="Gene3D" id="3.40.50.720">
    <property type="entry name" value="NAD(P)-binding Rossmann-like Domain"/>
    <property type="match status" value="1"/>
</dbReference>
<dbReference type="Proteomes" id="UP001523369">
    <property type="component" value="Unassembled WGS sequence"/>
</dbReference>
<proteinExistence type="predicted"/>
<evidence type="ECO:0008006" key="4">
    <source>
        <dbReference type="Google" id="ProtNLM"/>
    </source>
</evidence>
<comment type="caution">
    <text evidence="2">The sequence shown here is derived from an EMBL/GenBank/DDBJ whole genome shotgun (WGS) entry which is preliminary data.</text>
</comment>
<gene>
    <name evidence="2" type="ORF">M1L60_31115</name>
</gene>
<keyword evidence="3" id="KW-1185">Reference proteome</keyword>
<protein>
    <recommendedName>
        <fullName evidence="4">SDR family NAD(P)-dependent oxidoreductase</fullName>
    </recommendedName>
</protein>